<sequence>MNNYGCHITRLTPRNSMECLKRLSLSNKISAIHSGAETVISPTDVLAKAAGRASIHTDSTADKELPLINMGSYPLRLLSLPSSFYCDAQRVENGRQWTKFSKSFPNSFQRRMLISPSEKFHGVVETVSGTSRRKENSCCSGVLPPEPKICKCRRSSMKGGVRMSPLMSPQLRLKECQTGRKLEFRRPKDTMEAVKRDALQISRGHRFRLVPLNLAFGLNAIIWKILVIWSFGSGHLEDLGTEYLVKACDLFILTYAEGI</sequence>
<feature type="transmembrane region" description="Helical" evidence="1">
    <location>
        <begin position="209"/>
        <end position="231"/>
    </location>
</feature>
<evidence type="ECO:0000256" key="1">
    <source>
        <dbReference type="SAM" id="Phobius"/>
    </source>
</evidence>
<name>A0AAV4VAF1_9ARAC</name>
<proteinExistence type="predicted"/>
<keyword evidence="1" id="KW-0812">Transmembrane</keyword>
<keyword evidence="1" id="KW-0472">Membrane</keyword>
<keyword evidence="1" id="KW-1133">Transmembrane helix</keyword>
<dbReference type="AlphaFoldDB" id="A0AAV4VAF1"/>
<accession>A0AAV4VAF1</accession>
<protein>
    <submittedName>
        <fullName evidence="2">Uncharacterized protein</fullName>
    </submittedName>
</protein>
<evidence type="ECO:0000313" key="2">
    <source>
        <dbReference type="EMBL" id="GIY67267.1"/>
    </source>
</evidence>
<dbReference type="EMBL" id="BPLQ01012715">
    <property type="protein sequence ID" value="GIY67267.1"/>
    <property type="molecule type" value="Genomic_DNA"/>
</dbReference>
<dbReference type="Proteomes" id="UP001054837">
    <property type="component" value="Unassembled WGS sequence"/>
</dbReference>
<evidence type="ECO:0000313" key="3">
    <source>
        <dbReference type="Proteomes" id="UP001054837"/>
    </source>
</evidence>
<gene>
    <name evidence="2" type="ORF">CDAR_423631</name>
</gene>
<comment type="caution">
    <text evidence="2">The sequence shown here is derived from an EMBL/GenBank/DDBJ whole genome shotgun (WGS) entry which is preliminary data.</text>
</comment>
<keyword evidence="3" id="KW-1185">Reference proteome</keyword>
<organism evidence="2 3">
    <name type="scientific">Caerostris darwini</name>
    <dbReference type="NCBI Taxonomy" id="1538125"/>
    <lineage>
        <taxon>Eukaryota</taxon>
        <taxon>Metazoa</taxon>
        <taxon>Ecdysozoa</taxon>
        <taxon>Arthropoda</taxon>
        <taxon>Chelicerata</taxon>
        <taxon>Arachnida</taxon>
        <taxon>Araneae</taxon>
        <taxon>Araneomorphae</taxon>
        <taxon>Entelegynae</taxon>
        <taxon>Araneoidea</taxon>
        <taxon>Araneidae</taxon>
        <taxon>Caerostris</taxon>
    </lineage>
</organism>
<reference evidence="2 3" key="1">
    <citation type="submission" date="2021-06" db="EMBL/GenBank/DDBJ databases">
        <title>Caerostris darwini draft genome.</title>
        <authorList>
            <person name="Kono N."/>
            <person name="Arakawa K."/>
        </authorList>
    </citation>
    <scope>NUCLEOTIDE SEQUENCE [LARGE SCALE GENOMIC DNA]</scope>
</reference>